<evidence type="ECO:0000256" key="1">
    <source>
        <dbReference type="SAM" id="Phobius"/>
    </source>
</evidence>
<sequence length="786" mass="87975">MKKKISILMLFLFILTVIIPSSLVKAEESSVKIKADFGVQGVYKSYREMPISIEVESETKDIQGEIQVTYPLQDQRGVTISQELSLAKGDKKNIVLSIPVGESINKIVVSIYNKGKKEYEEELKIGNSKRLSPNKLLVGTLTEDPNSLSYMESLNINIKNVKGLSSDTTLVNIPENFLKENSKVLDVFDVIVIDNYDTSKLSKGQIDTIKKWVEGGRELVIGTGIYGKKTLGMFKDDYIKIKSQELKKVGEYQVMPLTIEASKNLVDDTGYFQKVQKGNGNIIFSSYSLGSEPFNKLIGKTSINNIIDEVIPAKLLEPNSSMSGMDYRIQNMVGNVLGVKLPNTKILLLILLVYALIIGPVGYFIFKKLKKSSLLWIGIPIAAVIFTVIISIVGGTTRLKDPIMNIKNFILVDNQGKGNVNSLVGVMFPYKSDLEIQEPESSKLETIMDNLNYNNRRSGDFTKNVVQKINYVDGKRIYENKDMSPFSPAYFSLSGGEKTIGKLDGKLNYSGGKIQGDLKNNLQYDLNSSYLITSSGIYELGSISKGKALSINDSMKKYRNTNDFINNFVASSAPLTEEEMQEQTKKRIEFSDIEYFLNSYLSISTGNSVLNKNYIIGYIDDNFAENLSINNGKVDKREKTLAAFPVDLSYENNGIVEYPFGLIIPELDLKSKVNGVDLVNGEIYEAGELELEYTIEGIVSLDKIYFMEDLNNSRNGLKYSDIGKFEIYNYKTSKYDEYKLSSDKKEFSPEMYSSNNKVRIRVVAENTENGKMPTAIPQIAVTGRAK</sequence>
<keyword evidence="3" id="KW-1185">Reference proteome</keyword>
<dbReference type="SUPFAM" id="SSF52317">
    <property type="entry name" value="Class I glutamine amidotransferase-like"/>
    <property type="match status" value="1"/>
</dbReference>
<dbReference type="RefSeq" id="WP_202767840.1">
    <property type="nucleotide sequence ID" value="NZ_JAESWA010000022.1"/>
</dbReference>
<organism evidence="2 3">
    <name type="scientific">Clostridium paridis</name>
    <dbReference type="NCBI Taxonomy" id="2803863"/>
    <lineage>
        <taxon>Bacteria</taxon>
        <taxon>Bacillati</taxon>
        <taxon>Bacillota</taxon>
        <taxon>Clostridia</taxon>
        <taxon>Eubacteriales</taxon>
        <taxon>Clostridiaceae</taxon>
        <taxon>Clostridium</taxon>
    </lineage>
</organism>
<comment type="caution">
    <text evidence="2">The sequence shown here is derived from an EMBL/GenBank/DDBJ whole genome shotgun (WGS) entry which is preliminary data.</text>
</comment>
<gene>
    <name evidence="2" type="ORF">JK634_11750</name>
</gene>
<keyword evidence="1" id="KW-0812">Transmembrane</keyword>
<accession>A0A937FGE4</accession>
<dbReference type="AlphaFoldDB" id="A0A937FGE4"/>
<feature type="transmembrane region" description="Helical" evidence="1">
    <location>
        <begin position="373"/>
        <end position="394"/>
    </location>
</feature>
<proteinExistence type="predicted"/>
<reference evidence="2" key="1">
    <citation type="submission" date="2021-01" db="EMBL/GenBank/DDBJ databases">
        <title>Genome public.</title>
        <authorList>
            <person name="Liu C."/>
            <person name="Sun Q."/>
        </authorList>
    </citation>
    <scope>NUCLEOTIDE SEQUENCE</scope>
    <source>
        <strain evidence="2">YIM B02565</strain>
    </source>
</reference>
<evidence type="ECO:0000313" key="2">
    <source>
        <dbReference type="EMBL" id="MBL4932485.1"/>
    </source>
</evidence>
<keyword evidence="1" id="KW-1133">Transmembrane helix</keyword>
<protein>
    <submittedName>
        <fullName evidence="2">Uncharacterized protein</fullName>
    </submittedName>
</protein>
<evidence type="ECO:0000313" key="3">
    <source>
        <dbReference type="Proteomes" id="UP000623681"/>
    </source>
</evidence>
<dbReference type="InterPro" id="IPR029062">
    <property type="entry name" value="Class_I_gatase-like"/>
</dbReference>
<keyword evidence="1" id="KW-0472">Membrane</keyword>
<dbReference type="Proteomes" id="UP000623681">
    <property type="component" value="Unassembled WGS sequence"/>
</dbReference>
<name>A0A937FGE4_9CLOT</name>
<dbReference type="Gene3D" id="3.40.50.880">
    <property type="match status" value="1"/>
</dbReference>
<feature type="transmembrane region" description="Helical" evidence="1">
    <location>
        <begin position="346"/>
        <end position="366"/>
    </location>
</feature>
<dbReference type="EMBL" id="JAESWA010000022">
    <property type="protein sequence ID" value="MBL4932485.1"/>
    <property type="molecule type" value="Genomic_DNA"/>
</dbReference>